<keyword evidence="1" id="KW-0812">Transmembrane</keyword>
<keyword evidence="1" id="KW-0472">Membrane</keyword>
<accession>A0AA37GGC1</accession>
<keyword evidence="3" id="KW-1185">Reference proteome</keyword>
<comment type="caution">
    <text evidence="2">The sequence shown here is derived from an EMBL/GenBank/DDBJ whole genome shotgun (WGS) entry which is preliminary data.</text>
</comment>
<dbReference type="Proteomes" id="UP001055172">
    <property type="component" value="Unassembled WGS sequence"/>
</dbReference>
<gene>
    <name evidence="2" type="ORF">ColLi_02850</name>
</gene>
<sequence length="69" mass="7551">MGFLMLNPSRGFVRYIAAAVAVVFFLIVVVQIRVQQIGYGLPVQATSWPPLSPSAADDIFDFPRSSPKP</sequence>
<reference evidence="2 3" key="1">
    <citation type="submission" date="2021-07" db="EMBL/GenBank/DDBJ databases">
        <title>Genome data of Colletotrichum spaethianum.</title>
        <authorList>
            <person name="Utami Y.D."/>
            <person name="Hiruma K."/>
        </authorList>
    </citation>
    <scope>NUCLEOTIDE SEQUENCE [LARGE SCALE GENOMIC DNA]</scope>
    <source>
        <strain evidence="2 3">MAFF 242679</strain>
    </source>
</reference>
<keyword evidence="1" id="KW-1133">Transmembrane helix</keyword>
<dbReference type="AlphaFoldDB" id="A0AA37GGC1"/>
<organism evidence="2 3">
    <name type="scientific">Colletotrichum liriopes</name>
    <dbReference type="NCBI Taxonomy" id="708192"/>
    <lineage>
        <taxon>Eukaryota</taxon>
        <taxon>Fungi</taxon>
        <taxon>Dikarya</taxon>
        <taxon>Ascomycota</taxon>
        <taxon>Pezizomycotina</taxon>
        <taxon>Sordariomycetes</taxon>
        <taxon>Hypocreomycetidae</taxon>
        <taxon>Glomerellales</taxon>
        <taxon>Glomerellaceae</taxon>
        <taxon>Colletotrichum</taxon>
        <taxon>Colletotrichum spaethianum species complex</taxon>
    </lineage>
</organism>
<name>A0AA37GGC1_9PEZI</name>
<proteinExistence type="predicted"/>
<evidence type="ECO:0000313" key="2">
    <source>
        <dbReference type="EMBL" id="GJC80012.1"/>
    </source>
</evidence>
<feature type="transmembrane region" description="Helical" evidence="1">
    <location>
        <begin position="12"/>
        <end position="32"/>
    </location>
</feature>
<dbReference type="EMBL" id="BPPX01000005">
    <property type="protein sequence ID" value="GJC80012.1"/>
    <property type="molecule type" value="Genomic_DNA"/>
</dbReference>
<evidence type="ECO:0000313" key="3">
    <source>
        <dbReference type="Proteomes" id="UP001055172"/>
    </source>
</evidence>
<protein>
    <submittedName>
        <fullName evidence="2">Uncharacterized protein</fullName>
    </submittedName>
</protein>
<evidence type="ECO:0000256" key="1">
    <source>
        <dbReference type="SAM" id="Phobius"/>
    </source>
</evidence>